<dbReference type="Proteomes" id="UP001056012">
    <property type="component" value="Chromosome 1"/>
</dbReference>
<protein>
    <recommendedName>
        <fullName evidence="11 13">Cytochrome c oxidase subunit 6, mitochondrial</fullName>
    </recommendedName>
    <alternativeName>
        <fullName evidence="12 13">Cytochrome c oxidase polypeptide VI</fullName>
    </alternativeName>
</protein>
<evidence type="ECO:0000313" key="15">
    <source>
        <dbReference type="Proteomes" id="UP001056012"/>
    </source>
</evidence>
<proteinExistence type="inferred from homology"/>
<evidence type="ECO:0000256" key="13">
    <source>
        <dbReference type="RuleBase" id="RU368103"/>
    </source>
</evidence>
<dbReference type="SUPFAM" id="SSF48479">
    <property type="entry name" value="Cytochrome c oxidase subunit E"/>
    <property type="match status" value="1"/>
</dbReference>
<evidence type="ECO:0000256" key="4">
    <source>
        <dbReference type="ARBA" id="ARBA00022617"/>
    </source>
</evidence>
<keyword evidence="9 13" id="KW-0496">Mitochondrion</keyword>
<evidence type="ECO:0000256" key="3">
    <source>
        <dbReference type="ARBA" id="ARBA00007972"/>
    </source>
</evidence>
<keyword evidence="8 13" id="KW-0408">Iron</keyword>
<dbReference type="CDD" id="cd00923">
    <property type="entry name" value="Cyt_c_Oxidase_Va"/>
    <property type="match status" value="1"/>
</dbReference>
<comment type="pathway">
    <text evidence="2 13">Energy metabolism; oxidative phosphorylation.</text>
</comment>
<evidence type="ECO:0000256" key="5">
    <source>
        <dbReference type="ARBA" id="ARBA00022723"/>
    </source>
</evidence>
<dbReference type="PANTHER" id="PTHR14200">
    <property type="entry name" value="CYTOCHROME C OXIDASE POLYPEPTIDE"/>
    <property type="match status" value="1"/>
</dbReference>
<dbReference type="InterPro" id="IPR036545">
    <property type="entry name" value="Cyt_c_oxidase_su5A/6_sf"/>
</dbReference>
<keyword evidence="7 13" id="KW-0809">Transit peptide</keyword>
<dbReference type="VEuPathDB" id="FungiDB:yc1106_00311"/>
<gene>
    <name evidence="14" type="ORF">yc1106_00311</name>
</gene>
<evidence type="ECO:0000256" key="12">
    <source>
        <dbReference type="ARBA" id="ARBA00082700"/>
    </source>
</evidence>
<evidence type="ECO:0000256" key="6">
    <source>
        <dbReference type="ARBA" id="ARBA00022792"/>
    </source>
</evidence>
<name>A0A9Q8YZV9_CURCL</name>
<dbReference type="FunFam" id="1.25.40.40:FF:000001">
    <property type="entry name" value="Cytochrome c oxidase subunit VI"/>
    <property type="match status" value="1"/>
</dbReference>
<evidence type="ECO:0000256" key="2">
    <source>
        <dbReference type="ARBA" id="ARBA00004673"/>
    </source>
</evidence>
<dbReference type="Gene3D" id="1.25.40.40">
    <property type="entry name" value="Cytochrome c oxidase, subunit Va/VI"/>
    <property type="match status" value="1"/>
</dbReference>
<evidence type="ECO:0000256" key="10">
    <source>
        <dbReference type="ARBA" id="ARBA00023136"/>
    </source>
</evidence>
<dbReference type="InterPro" id="IPR003204">
    <property type="entry name" value="Cyt_c_oxidase_su5A/6"/>
</dbReference>
<dbReference type="GO" id="GO:0045277">
    <property type="term" value="C:respiratory chain complex IV"/>
    <property type="evidence" value="ECO:0007669"/>
    <property type="project" value="UniProtKB-UniRule"/>
</dbReference>
<keyword evidence="6 13" id="KW-0999">Mitochondrion inner membrane</keyword>
<dbReference type="GO" id="GO:0006123">
    <property type="term" value="P:mitochondrial electron transport, cytochrome c to oxygen"/>
    <property type="evidence" value="ECO:0007669"/>
    <property type="project" value="UniProtKB-UniRule"/>
</dbReference>
<sequence length="173" mass="19729">MSFMRAASKVSRVGVRVPAYRATPVALNAQRTFSQSAVRKSDAHAEETFEEFTARYEQHAERPGRLGSDSGTIYDGEPLRYEKEFEKVNDVFELQRNLNNCFAYDLVPSPAVITAALRAARRVNDFPSAVRVFEGIKFKVENKGQYAEYLQELEPIREELGIPLKETMYPDEK</sequence>
<dbReference type="AlphaFoldDB" id="A0A9Q8YZV9"/>
<evidence type="ECO:0000256" key="8">
    <source>
        <dbReference type="ARBA" id="ARBA00023004"/>
    </source>
</evidence>
<evidence type="ECO:0000256" key="11">
    <source>
        <dbReference type="ARBA" id="ARBA00070174"/>
    </source>
</evidence>
<evidence type="ECO:0000256" key="9">
    <source>
        <dbReference type="ARBA" id="ARBA00023128"/>
    </source>
</evidence>
<comment type="subunit">
    <text evidence="13">Component of the cytochrome c oxidase (complex IV, CIV), a multisubunit enzyme composed of a catalytic core of 3 subunits and several supernumerary subunits.</text>
</comment>
<dbReference type="EMBL" id="CP089274">
    <property type="protein sequence ID" value="USP73037.1"/>
    <property type="molecule type" value="Genomic_DNA"/>
</dbReference>
<dbReference type="OrthoDB" id="5778907at2759"/>
<keyword evidence="15" id="KW-1185">Reference proteome</keyword>
<comment type="function">
    <text evidence="13">Component of the cytochrome c oxidase, the last enzyme in the mitochondrial electron transport chain which drives oxidative phosphorylation. The respiratory chain contains 3 multisubunit complexes succinate dehydrogenase (complex II, CII), ubiquinol-cytochrome c oxidoreductase (cytochrome b-c1 complex, complex III, CIII) and cytochrome c oxidase (complex IV, CIV), that cooperate to transfer electrons derived from NADH and succinate to molecular oxygen, creating an electrochemical gradient over the inner membrane that drives transmembrane transport and the ATP synthase. Cytochrome c oxidase is the component of the respiratory chain that catalyzes the reduction of oxygen to water. Electrons originating from reduced cytochrome c in the intermembrane space (IMS) are transferred via the dinuclear copper A center (CU(A)) of subunit 2 and heme A of subunit 1 to the active site in subunit 1, a binuclear center (BNC) formed by heme A3 and copper B (CU(B)). The BNC reduces molecular oxygen to 2 water molecules using 4 electrons from cytochrome c in the IMS and 4 protons from the mitochondrial matrix.</text>
</comment>
<dbReference type="Pfam" id="PF02284">
    <property type="entry name" value="COX5A"/>
    <property type="match status" value="1"/>
</dbReference>
<evidence type="ECO:0000256" key="1">
    <source>
        <dbReference type="ARBA" id="ARBA00004443"/>
    </source>
</evidence>
<reference evidence="14" key="1">
    <citation type="submission" date="2021-12" db="EMBL/GenBank/DDBJ databases">
        <title>Curvularia clavata genome.</title>
        <authorList>
            <person name="Cao Y."/>
        </authorList>
    </citation>
    <scope>NUCLEOTIDE SEQUENCE</scope>
    <source>
        <strain evidence="14">Yc1106</strain>
    </source>
</reference>
<accession>A0A9Q8YZV9</accession>
<keyword evidence="5 13" id="KW-0479">Metal-binding</keyword>
<dbReference type="PANTHER" id="PTHR14200:SF11">
    <property type="entry name" value="CYTOCHROME C OXIDASE SUBUNIT 5A, MITOCHONDRIAL"/>
    <property type="match status" value="1"/>
</dbReference>
<comment type="similarity">
    <text evidence="3 13">Belongs to the cytochrome c oxidase subunit 5A family.</text>
</comment>
<dbReference type="GO" id="GO:0046872">
    <property type="term" value="F:metal ion binding"/>
    <property type="evidence" value="ECO:0007669"/>
    <property type="project" value="UniProtKB-UniRule"/>
</dbReference>
<keyword evidence="10 13" id="KW-0472">Membrane</keyword>
<organism evidence="14 15">
    <name type="scientific">Curvularia clavata</name>
    <dbReference type="NCBI Taxonomy" id="95742"/>
    <lineage>
        <taxon>Eukaryota</taxon>
        <taxon>Fungi</taxon>
        <taxon>Dikarya</taxon>
        <taxon>Ascomycota</taxon>
        <taxon>Pezizomycotina</taxon>
        <taxon>Dothideomycetes</taxon>
        <taxon>Pleosporomycetidae</taxon>
        <taxon>Pleosporales</taxon>
        <taxon>Pleosporineae</taxon>
        <taxon>Pleosporaceae</taxon>
        <taxon>Curvularia</taxon>
    </lineage>
</organism>
<dbReference type="GO" id="GO:0005743">
    <property type="term" value="C:mitochondrial inner membrane"/>
    <property type="evidence" value="ECO:0007669"/>
    <property type="project" value="UniProtKB-SubCell"/>
</dbReference>
<evidence type="ECO:0000256" key="7">
    <source>
        <dbReference type="ARBA" id="ARBA00022946"/>
    </source>
</evidence>
<keyword evidence="4 13" id="KW-0349">Heme</keyword>
<comment type="subcellular location">
    <subcellularLocation>
        <location evidence="1 13">Mitochondrion inner membrane</location>
        <topology evidence="1 13">Peripheral membrane protein</topology>
        <orientation evidence="1 13">Matrix side</orientation>
    </subcellularLocation>
</comment>
<evidence type="ECO:0000313" key="14">
    <source>
        <dbReference type="EMBL" id="USP73037.1"/>
    </source>
</evidence>